<evidence type="ECO:0000256" key="1">
    <source>
        <dbReference type="SAM" id="MobiDB-lite"/>
    </source>
</evidence>
<reference evidence="3" key="1">
    <citation type="submission" date="2015-08" db="UniProtKB">
        <authorList>
            <consortium name="WormBaseParasite"/>
        </authorList>
    </citation>
    <scope>IDENTIFICATION</scope>
</reference>
<dbReference type="AlphaFoldDB" id="A0A0K0E3T5"/>
<dbReference type="WBParaSite" id="TCONS_00008367.p1">
    <property type="protein sequence ID" value="TCONS_00008367.p1"/>
    <property type="gene ID" value="XLOC_006317"/>
</dbReference>
<dbReference type="WBParaSite" id="SSTP_0000415500.1">
    <property type="protein sequence ID" value="SSTP_0000415500.1"/>
    <property type="gene ID" value="SSTP_0000415500"/>
</dbReference>
<evidence type="ECO:0000313" key="2">
    <source>
        <dbReference type="Proteomes" id="UP000035681"/>
    </source>
</evidence>
<keyword evidence="2" id="KW-1185">Reference proteome</keyword>
<feature type="compositionally biased region" description="Basic residues" evidence="1">
    <location>
        <begin position="532"/>
        <end position="542"/>
    </location>
</feature>
<organism evidence="3">
    <name type="scientific">Strongyloides stercoralis</name>
    <name type="common">Threadworm</name>
    <dbReference type="NCBI Taxonomy" id="6248"/>
    <lineage>
        <taxon>Eukaryota</taxon>
        <taxon>Metazoa</taxon>
        <taxon>Ecdysozoa</taxon>
        <taxon>Nematoda</taxon>
        <taxon>Chromadorea</taxon>
        <taxon>Rhabditida</taxon>
        <taxon>Tylenchina</taxon>
        <taxon>Panagrolaimomorpha</taxon>
        <taxon>Strongyloidoidea</taxon>
        <taxon>Strongyloididae</taxon>
        <taxon>Strongyloides</taxon>
    </lineage>
</organism>
<feature type="compositionally biased region" description="Basic and acidic residues" evidence="1">
    <location>
        <begin position="575"/>
        <end position="589"/>
    </location>
</feature>
<proteinExistence type="predicted"/>
<evidence type="ECO:0000313" key="3">
    <source>
        <dbReference type="WBParaSite" id="SSTP_0000415500.1"/>
    </source>
</evidence>
<feature type="compositionally biased region" description="Basic and acidic residues" evidence="1">
    <location>
        <begin position="130"/>
        <end position="144"/>
    </location>
</feature>
<accession>A0A0K0E3T5</accession>
<name>A0A0K0E3T5_STRER</name>
<protein>
    <submittedName>
        <fullName evidence="3">Rhoptry neck protein 12</fullName>
    </submittedName>
</protein>
<feature type="region of interest" description="Disordered" evidence="1">
    <location>
        <begin position="518"/>
        <end position="589"/>
    </location>
</feature>
<sequence>MKIQYAILLYILIFTRKYISCNIVYKREISNIHNNYNSNNKLSGDNLPSFFEDNIFLKGIITMIENVSNLLTNKKENLYNAIEINKENNDKPQLEDVKTKTFNEPIHIKSLNKEDMIENYKKIFNKKRDKKNENDEKDKKDEKTTNGFTNFSMSIDEEPETKEETINKDEDLSYLISKEHWEKLLFGPTGLLTGIMKQFKEVRKQELAKARSANTHTVSDSANSQVGSQKDPFTKIVEAIFTSPKDKEFNEPLPELPLIGVCNRLNCGQIYNAIDSFRRSEMFSNLQTAVSLMGDEKGLDMLTDFISNPQLIAQFTAGGGETLAKMFGMGGTTLSGKTENKTIKEDELGTDLSELIDGNGKEIKINKQDKTGLPEIAENIDYYSSVDKEGEEIDGPITMTKEETITKSEGKKISESSENIDYEEVNLNKGDGEVTTVSTPFSSESSLTTSSKLIKSSISNNKILPSKEIVVSGLPEISENIDEYGETFEKVENAGISNGMFNHTSNTTIIPMLTTQKLTTEQEKTTTSSIKPKVKQQRRKSSPKPMPERRRNISTKKVTKLPTTTMPTTTRRNFRKDSDYYSMYYDDKN</sequence>
<feature type="region of interest" description="Disordered" evidence="1">
    <location>
        <begin position="128"/>
        <end position="152"/>
    </location>
</feature>
<dbReference type="Proteomes" id="UP000035681">
    <property type="component" value="Unplaced"/>
</dbReference>
<feature type="compositionally biased region" description="Low complexity" evidence="1">
    <location>
        <begin position="560"/>
        <end position="570"/>
    </location>
</feature>